<accession>G7JFE2</accession>
<organism evidence="2 4">
    <name type="scientific">Medicago truncatula</name>
    <name type="common">Barrel medic</name>
    <name type="synonym">Medicago tribuloides</name>
    <dbReference type="NCBI Taxonomy" id="3880"/>
    <lineage>
        <taxon>Eukaryota</taxon>
        <taxon>Viridiplantae</taxon>
        <taxon>Streptophyta</taxon>
        <taxon>Embryophyta</taxon>
        <taxon>Tracheophyta</taxon>
        <taxon>Spermatophyta</taxon>
        <taxon>Magnoliopsida</taxon>
        <taxon>eudicotyledons</taxon>
        <taxon>Gunneridae</taxon>
        <taxon>Pentapetalae</taxon>
        <taxon>rosids</taxon>
        <taxon>fabids</taxon>
        <taxon>Fabales</taxon>
        <taxon>Fabaceae</taxon>
        <taxon>Papilionoideae</taxon>
        <taxon>50 kb inversion clade</taxon>
        <taxon>NPAAA clade</taxon>
        <taxon>Hologalegina</taxon>
        <taxon>IRL clade</taxon>
        <taxon>Trifolieae</taxon>
        <taxon>Medicago</taxon>
    </lineage>
</organism>
<dbReference type="PaxDb" id="3880-AES91618"/>
<sequence length="97" mass="10998">MPSSKEVSGSQPPSVGVVQEGYGRGPSETSLLPNFGQHIAAKIWNGENKWHPKVKIVYDNNPKRYAKIVEVQIVQQQRSTFEQLERASSLMTFRDQR</sequence>
<reference evidence="2 4" key="2">
    <citation type="journal article" date="2014" name="BMC Genomics">
        <title>An improved genome release (version Mt4.0) for the model legume Medicago truncatula.</title>
        <authorList>
            <person name="Tang H."/>
            <person name="Krishnakumar V."/>
            <person name="Bidwell S."/>
            <person name="Rosen B."/>
            <person name="Chan A."/>
            <person name="Zhou S."/>
            <person name="Gentzbittel L."/>
            <person name="Childs K.L."/>
            <person name="Yandell M."/>
            <person name="Gundlach H."/>
            <person name="Mayer K.F."/>
            <person name="Schwartz D.C."/>
            <person name="Town C.D."/>
        </authorList>
    </citation>
    <scope>GENOME REANNOTATION</scope>
    <source>
        <strain evidence="3 4">cv. Jemalong A17</strain>
    </source>
</reference>
<reference evidence="3" key="3">
    <citation type="submission" date="2015-04" db="UniProtKB">
        <authorList>
            <consortium name="EnsemblPlants"/>
        </authorList>
    </citation>
    <scope>IDENTIFICATION</scope>
    <source>
        <strain evidence="3">cv. Jemalong A17</strain>
    </source>
</reference>
<evidence type="ECO:0000313" key="4">
    <source>
        <dbReference type="Proteomes" id="UP000002051"/>
    </source>
</evidence>
<dbReference type="HOGENOM" id="CLU_2349961_0_0_1"/>
<gene>
    <name evidence="2" type="ordered locus">MTR_4g115510</name>
</gene>
<dbReference type="EnsemblPlants" id="AES91618">
    <property type="protein sequence ID" value="AES91618"/>
    <property type="gene ID" value="MTR_4g115510"/>
</dbReference>
<protein>
    <submittedName>
        <fullName evidence="2 3">Uncharacterized protein</fullName>
    </submittedName>
</protein>
<dbReference type="EMBL" id="CM001220">
    <property type="protein sequence ID" value="AES91618.1"/>
    <property type="molecule type" value="Genomic_DNA"/>
</dbReference>
<evidence type="ECO:0000313" key="2">
    <source>
        <dbReference type="EMBL" id="AES91618.1"/>
    </source>
</evidence>
<name>G7JFE2_MEDTR</name>
<feature type="region of interest" description="Disordered" evidence="1">
    <location>
        <begin position="1"/>
        <end position="29"/>
    </location>
</feature>
<evidence type="ECO:0000256" key="1">
    <source>
        <dbReference type="SAM" id="MobiDB-lite"/>
    </source>
</evidence>
<keyword evidence="4" id="KW-1185">Reference proteome</keyword>
<dbReference type="Proteomes" id="UP000002051">
    <property type="component" value="Chromosome 4"/>
</dbReference>
<reference evidence="2 4" key="1">
    <citation type="journal article" date="2011" name="Nature">
        <title>The Medicago genome provides insight into the evolution of rhizobial symbioses.</title>
        <authorList>
            <person name="Young N.D."/>
            <person name="Debelle F."/>
            <person name="Oldroyd G.E."/>
            <person name="Geurts R."/>
            <person name="Cannon S.B."/>
            <person name="Udvardi M.K."/>
            <person name="Benedito V.A."/>
            <person name="Mayer K.F."/>
            <person name="Gouzy J."/>
            <person name="Schoof H."/>
            <person name="Van de Peer Y."/>
            <person name="Proost S."/>
            <person name="Cook D.R."/>
            <person name="Meyers B.C."/>
            <person name="Spannagl M."/>
            <person name="Cheung F."/>
            <person name="De Mita S."/>
            <person name="Krishnakumar V."/>
            <person name="Gundlach H."/>
            <person name="Zhou S."/>
            <person name="Mudge J."/>
            <person name="Bharti A.K."/>
            <person name="Murray J.D."/>
            <person name="Naoumkina M.A."/>
            <person name="Rosen B."/>
            <person name="Silverstein K.A."/>
            <person name="Tang H."/>
            <person name="Rombauts S."/>
            <person name="Zhao P.X."/>
            <person name="Zhou P."/>
            <person name="Barbe V."/>
            <person name="Bardou P."/>
            <person name="Bechner M."/>
            <person name="Bellec A."/>
            <person name="Berger A."/>
            <person name="Berges H."/>
            <person name="Bidwell S."/>
            <person name="Bisseling T."/>
            <person name="Choisne N."/>
            <person name="Couloux A."/>
            <person name="Denny R."/>
            <person name="Deshpande S."/>
            <person name="Dai X."/>
            <person name="Doyle J.J."/>
            <person name="Dudez A.M."/>
            <person name="Farmer A.D."/>
            <person name="Fouteau S."/>
            <person name="Franken C."/>
            <person name="Gibelin C."/>
            <person name="Gish J."/>
            <person name="Goldstein S."/>
            <person name="Gonzalez A.J."/>
            <person name="Green P.J."/>
            <person name="Hallab A."/>
            <person name="Hartog M."/>
            <person name="Hua A."/>
            <person name="Humphray S.J."/>
            <person name="Jeong D.H."/>
            <person name="Jing Y."/>
            <person name="Jocker A."/>
            <person name="Kenton S.M."/>
            <person name="Kim D.J."/>
            <person name="Klee K."/>
            <person name="Lai H."/>
            <person name="Lang C."/>
            <person name="Lin S."/>
            <person name="Macmil S.L."/>
            <person name="Magdelenat G."/>
            <person name="Matthews L."/>
            <person name="McCorrison J."/>
            <person name="Monaghan E.L."/>
            <person name="Mun J.H."/>
            <person name="Najar F.Z."/>
            <person name="Nicholson C."/>
            <person name="Noirot C."/>
            <person name="O'Bleness M."/>
            <person name="Paule C.R."/>
            <person name="Poulain J."/>
            <person name="Prion F."/>
            <person name="Qin B."/>
            <person name="Qu C."/>
            <person name="Retzel E.F."/>
            <person name="Riddle C."/>
            <person name="Sallet E."/>
            <person name="Samain S."/>
            <person name="Samson N."/>
            <person name="Sanders I."/>
            <person name="Saurat O."/>
            <person name="Scarpelli C."/>
            <person name="Schiex T."/>
            <person name="Segurens B."/>
            <person name="Severin A.J."/>
            <person name="Sherrier D.J."/>
            <person name="Shi R."/>
            <person name="Sims S."/>
            <person name="Singer S.R."/>
            <person name="Sinharoy S."/>
            <person name="Sterck L."/>
            <person name="Viollet A."/>
            <person name="Wang B.B."/>
            <person name="Wang K."/>
            <person name="Wang M."/>
            <person name="Wang X."/>
            <person name="Warfsmann J."/>
            <person name="Weissenbach J."/>
            <person name="White D.D."/>
            <person name="White J.D."/>
            <person name="Wiley G.B."/>
            <person name="Wincker P."/>
            <person name="Xing Y."/>
            <person name="Yang L."/>
            <person name="Yao Z."/>
            <person name="Ying F."/>
            <person name="Zhai J."/>
            <person name="Zhou L."/>
            <person name="Zuber A."/>
            <person name="Denarie J."/>
            <person name="Dixon R.A."/>
            <person name="May G.D."/>
            <person name="Schwartz D.C."/>
            <person name="Rogers J."/>
            <person name="Quetier F."/>
            <person name="Town C.D."/>
            <person name="Roe B.A."/>
        </authorList>
    </citation>
    <scope>NUCLEOTIDE SEQUENCE [LARGE SCALE GENOMIC DNA]</scope>
    <source>
        <strain evidence="2">A17</strain>
        <strain evidence="3 4">cv. Jemalong A17</strain>
    </source>
</reference>
<evidence type="ECO:0000313" key="3">
    <source>
        <dbReference type="EnsemblPlants" id="AES91618"/>
    </source>
</evidence>
<dbReference type="AlphaFoldDB" id="G7JFE2"/>
<feature type="compositionally biased region" description="Low complexity" evidence="1">
    <location>
        <begin position="7"/>
        <end position="19"/>
    </location>
</feature>
<proteinExistence type="predicted"/>